<dbReference type="PROSITE" id="PS51257">
    <property type="entry name" value="PROKAR_LIPOPROTEIN"/>
    <property type="match status" value="1"/>
</dbReference>
<evidence type="ECO:0000313" key="2">
    <source>
        <dbReference type="Proteomes" id="UP000639973"/>
    </source>
</evidence>
<evidence type="ECO:0000313" key="1">
    <source>
        <dbReference type="EMBL" id="GGL87681.1"/>
    </source>
</evidence>
<proteinExistence type="predicted"/>
<dbReference type="EMBL" id="BMOL01000013">
    <property type="protein sequence ID" value="GGL87681.1"/>
    <property type="molecule type" value="Genomic_DNA"/>
</dbReference>
<protein>
    <recommendedName>
        <fullName evidence="3">Lipoprotein</fullName>
    </recommendedName>
</protein>
<dbReference type="Proteomes" id="UP000639973">
    <property type="component" value="Unassembled WGS sequence"/>
</dbReference>
<gene>
    <name evidence="1" type="ORF">GCM10010840_27070</name>
</gene>
<keyword evidence="2" id="KW-1185">Reference proteome</keyword>
<reference evidence="2" key="1">
    <citation type="journal article" date="2019" name="Int. J. Syst. Evol. Microbiol.">
        <title>The Global Catalogue of Microorganisms (GCM) 10K type strain sequencing project: providing services to taxonomists for standard genome sequencing and annotation.</title>
        <authorList>
            <consortium name="The Broad Institute Genomics Platform"/>
            <consortium name="The Broad Institute Genome Sequencing Center for Infectious Disease"/>
            <person name="Wu L."/>
            <person name="Ma J."/>
        </authorList>
    </citation>
    <scope>NUCLEOTIDE SEQUENCE [LARGE SCALE GENOMIC DNA]</scope>
    <source>
        <strain evidence="2">JCM 15442</strain>
    </source>
</reference>
<dbReference type="RefSeq" id="WP_188972863.1">
    <property type="nucleotide sequence ID" value="NZ_BMOL01000013.1"/>
</dbReference>
<sequence length="220" mass="22753">MIRFHKPALLWLGLPLLASCGTIVGAFVPPQTVGNLAGLNGAMLTSSSALQIQSVGGTVQYDTSASLPPASFADLKYPSDVPFGMRPHAASVKMSLTDATISGSCLTPDAFNLTIDTFSIGLWDSSDKASAVTLKSSPKITIRATKTTTGIGGTTYQLTSNTVVANADQTSTDRAINILTTGGKNDTGVSMQISADNDALAGCRLSFKLGDASVTLSNFR</sequence>
<name>A0ABQ2GDF2_9DEIO</name>
<organism evidence="1 2">
    <name type="scientific">Deinococcus aerolatus</name>
    <dbReference type="NCBI Taxonomy" id="522487"/>
    <lineage>
        <taxon>Bacteria</taxon>
        <taxon>Thermotogati</taxon>
        <taxon>Deinococcota</taxon>
        <taxon>Deinococci</taxon>
        <taxon>Deinococcales</taxon>
        <taxon>Deinococcaceae</taxon>
        <taxon>Deinococcus</taxon>
    </lineage>
</organism>
<evidence type="ECO:0008006" key="3">
    <source>
        <dbReference type="Google" id="ProtNLM"/>
    </source>
</evidence>
<comment type="caution">
    <text evidence="1">The sequence shown here is derived from an EMBL/GenBank/DDBJ whole genome shotgun (WGS) entry which is preliminary data.</text>
</comment>
<accession>A0ABQ2GDF2</accession>